<proteinExistence type="predicted"/>
<dbReference type="EMBL" id="RAPN01000001">
    <property type="protein sequence ID" value="RKD90962.1"/>
    <property type="molecule type" value="Genomic_DNA"/>
</dbReference>
<gene>
    <name evidence="1" type="ORF">BC643_1309</name>
</gene>
<sequence>MYIRSEFSLIFARYYFRYINNNYYTTTMKNLFKSGVPCIRNYRPVLPDIGKHSLLSECFGNNSVSRITSIEISNPELKV</sequence>
<comment type="caution">
    <text evidence="1">The sequence shown here is derived from an EMBL/GenBank/DDBJ whole genome shotgun (WGS) entry which is preliminary data.</text>
</comment>
<protein>
    <submittedName>
        <fullName evidence="1">Uncharacterized protein</fullName>
    </submittedName>
</protein>
<organism evidence="1 2">
    <name type="scientific">Mangrovibacterium diazotrophicum</name>
    <dbReference type="NCBI Taxonomy" id="1261403"/>
    <lineage>
        <taxon>Bacteria</taxon>
        <taxon>Pseudomonadati</taxon>
        <taxon>Bacteroidota</taxon>
        <taxon>Bacteroidia</taxon>
        <taxon>Marinilabiliales</taxon>
        <taxon>Prolixibacteraceae</taxon>
        <taxon>Mangrovibacterium</taxon>
    </lineage>
</organism>
<evidence type="ECO:0000313" key="1">
    <source>
        <dbReference type="EMBL" id="RKD90962.1"/>
    </source>
</evidence>
<name>A0A419W6F2_9BACT</name>
<evidence type="ECO:0000313" key="2">
    <source>
        <dbReference type="Proteomes" id="UP000283387"/>
    </source>
</evidence>
<dbReference type="AlphaFoldDB" id="A0A419W6F2"/>
<keyword evidence="2" id="KW-1185">Reference proteome</keyword>
<dbReference type="Proteomes" id="UP000283387">
    <property type="component" value="Unassembled WGS sequence"/>
</dbReference>
<accession>A0A419W6F2</accession>
<reference evidence="1 2" key="1">
    <citation type="submission" date="2018-09" db="EMBL/GenBank/DDBJ databases">
        <title>Genomic Encyclopedia of Archaeal and Bacterial Type Strains, Phase II (KMG-II): from individual species to whole genera.</title>
        <authorList>
            <person name="Goeker M."/>
        </authorList>
    </citation>
    <scope>NUCLEOTIDE SEQUENCE [LARGE SCALE GENOMIC DNA]</scope>
    <source>
        <strain evidence="1 2">DSM 27148</strain>
    </source>
</reference>